<dbReference type="Gene3D" id="1.10.246.80">
    <property type="match status" value="1"/>
</dbReference>
<sequence>SRLITGKELINLLNIPIGPQVSYLLDKIHQAQIRQEVKTKEEAIELAKKLISKE</sequence>
<keyword evidence="1" id="KW-0819">tRNA processing</keyword>
<evidence type="ECO:0000256" key="5">
    <source>
        <dbReference type="ARBA" id="ARBA00022884"/>
    </source>
</evidence>
<dbReference type="EMBL" id="BARV01031047">
    <property type="protein sequence ID" value="GAI33679.1"/>
    <property type="molecule type" value="Genomic_DNA"/>
</dbReference>
<protein>
    <recommendedName>
        <fullName evidence="6">CCA-adding enzyme C-terminal domain-containing protein</fullName>
    </recommendedName>
</protein>
<dbReference type="GO" id="GO:0046872">
    <property type="term" value="F:metal ion binding"/>
    <property type="evidence" value="ECO:0007669"/>
    <property type="project" value="UniProtKB-KW"/>
</dbReference>
<dbReference type="GO" id="GO:0003723">
    <property type="term" value="F:RNA binding"/>
    <property type="evidence" value="ECO:0007669"/>
    <property type="project" value="UniProtKB-KW"/>
</dbReference>
<keyword evidence="4" id="KW-0460">Magnesium</keyword>
<feature type="domain" description="CCA-adding enzyme C-terminal" evidence="6">
    <location>
        <begin position="4"/>
        <end position="45"/>
    </location>
</feature>
<evidence type="ECO:0000256" key="1">
    <source>
        <dbReference type="ARBA" id="ARBA00022694"/>
    </source>
</evidence>
<evidence type="ECO:0000259" key="6">
    <source>
        <dbReference type="Pfam" id="PF13735"/>
    </source>
</evidence>
<dbReference type="Pfam" id="PF13735">
    <property type="entry name" value="tRNA_NucTran2_2"/>
    <property type="match status" value="1"/>
</dbReference>
<evidence type="ECO:0000256" key="3">
    <source>
        <dbReference type="ARBA" id="ARBA00022723"/>
    </source>
</evidence>
<dbReference type="GO" id="GO:0016779">
    <property type="term" value="F:nucleotidyltransferase activity"/>
    <property type="evidence" value="ECO:0007669"/>
    <property type="project" value="UniProtKB-KW"/>
</dbReference>
<dbReference type="AlphaFoldDB" id="X1PS29"/>
<organism evidence="7">
    <name type="scientific">marine sediment metagenome</name>
    <dbReference type="NCBI Taxonomy" id="412755"/>
    <lineage>
        <taxon>unclassified sequences</taxon>
        <taxon>metagenomes</taxon>
        <taxon>ecological metagenomes</taxon>
    </lineage>
</organism>
<keyword evidence="2" id="KW-0548">Nucleotidyltransferase</keyword>
<name>X1PS29_9ZZZZ</name>
<proteinExistence type="predicted"/>
<evidence type="ECO:0000256" key="2">
    <source>
        <dbReference type="ARBA" id="ARBA00022695"/>
    </source>
</evidence>
<dbReference type="GO" id="GO:0008033">
    <property type="term" value="P:tRNA processing"/>
    <property type="evidence" value="ECO:0007669"/>
    <property type="project" value="UniProtKB-KW"/>
</dbReference>
<keyword evidence="3" id="KW-0479">Metal-binding</keyword>
<reference evidence="7" key="1">
    <citation type="journal article" date="2014" name="Front. Microbiol.">
        <title>High frequency of phylogenetically diverse reductive dehalogenase-homologous genes in deep subseafloor sedimentary metagenomes.</title>
        <authorList>
            <person name="Kawai M."/>
            <person name="Futagami T."/>
            <person name="Toyoda A."/>
            <person name="Takaki Y."/>
            <person name="Nishi S."/>
            <person name="Hori S."/>
            <person name="Arai W."/>
            <person name="Tsubouchi T."/>
            <person name="Morono Y."/>
            <person name="Uchiyama I."/>
            <person name="Ito T."/>
            <person name="Fujiyama A."/>
            <person name="Inagaki F."/>
            <person name="Takami H."/>
        </authorList>
    </citation>
    <scope>NUCLEOTIDE SEQUENCE</scope>
    <source>
        <strain evidence="7">Expedition CK06-06</strain>
    </source>
</reference>
<keyword evidence="2" id="KW-0808">Transferase</keyword>
<comment type="caution">
    <text evidence="7">The sequence shown here is derived from an EMBL/GenBank/DDBJ whole genome shotgun (WGS) entry which is preliminary data.</text>
</comment>
<keyword evidence="5" id="KW-0694">RNA-binding</keyword>
<evidence type="ECO:0000256" key="4">
    <source>
        <dbReference type="ARBA" id="ARBA00022842"/>
    </source>
</evidence>
<dbReference type="InterPro" id="IPR032810">
    <property type="entry name" value="CCA-adding_enz_C"/>
</dbReference>
<evidence type="ECO:0000313" key="7">
    <source>
        <dbReference type="EMBL" id="GAI33679.1"/>
    </source>
</evidence>
<gene>
    <name evidence="7" type="ORF">S06H3_49190</name>
</gene>
<accession>X1PS29</accession>
<dbReference type="SUPFAM" id="SSF81891">
    <property type="entry name" value="Poly A polymerase C-terminal region-like"/>
    <property type="match status" value="1"/>
</dbReference>
<feature type="non-terminal residue" evidence="7">
    <location>
        <position position="1"/>
    </location>
</feature>